<evidence type="ECO:0000313" key="3">
    <source>
        <dbReference type="Proteomes" id="UP000186341"/>
    </source>
</evidence>
<proteinExistence type="predicted"/>
<dbReference type="AlphaFoldDB" id="A0A1U7NCQ6"/>
<organism evidence="2 3">
    <name type="scientific">Ileibacterium valens</name>
    <dbReference type="NCBI Taxonomy" id="1862668"/>
    <lineage>
        <taxon>Bacteria</taxon>
        <taxon>Bacillati</taxon>
        <taxon>Bacillota</taxon>
        <taxon>Erysipelotrichia</taxon>
        <taxon>Erysipelotrichales</taxon>
        <taxon>Erysipelotrichaceae</taxon>
        <taxon>Ileibacterium</taxon>
    </lineage>
</organism>
<keyword evidence="3" id="KW-1185">Reference proteome</keyword>
<name>A0A1U7NCQ6_9FIRM</name>
<dbReference type="RefSeq" id="WP_075821090.1">
    <property type="nucleotide sequence ID" value="NZ_CAJUTZ010000033.1"/>
</dbReference>
<keyword evidence="1" id="KW-1133">Transmembrane helix</keyword>
<accession>A0A1U7NCQ6</accession>
<comment type="caution">
    <text evidence="2">The sequence shown here is derived from an EMBL/GenBank/DDBJ whole genome shotgun (WGS) entry which is preliminary data.</text>
</comment>
<feature type="transmembrane region" description="Helical" evidence="1">
    <location>
        <begin position="6"/>
        <end position="25"/>
    </location>
</feature>
<keyword evidence="1" id="KW-0472">Membrane</keyword>
<gene>
    <name evidence="2" type="ORF">BO222_12495</name>
</gene>
<protein>
    <recommendedName>
        <fullName evidence="4">FeoB-associated Cys-rich membrane protein</fullName>
    </recommendedName>
</protein>
<evidence type="ECO:0008006" key="4">
    <source>
        <dbReference type="Google" id="ProtNLM"/>
    </source>
</evidence>
<keyword evidence="1" id="KW-0812">Transmembrane</keyword>
<dbReference type="GeneID" id="82203942"/>
<dbReference type="OrthoDB" id="80974at2"/>
<sequence length="59" mass="6577">MDIGNILMAVLVFGVMVCVYIFLYLMNKKTPKPEGCEDLRADCSGCKDFACANHPSHHE</sequence>
<evidence type="ECO:0000313" key="2">
    <source>
        <dbReference type="EMBL" id="OLU36471.1"/>
    </source>
</evidence>
<evidence type="ECO:0000256" key="1">
    <source>
        <dbReference type="SAM" id="Phobius"/>
    </source>
</evidence>
<dbReference type="Proteomes" id="UP000186341">
    <property type="component" value="Unassembled WGS sequence"/>
</dbReference>
<reference evidence="2 3" key="1">
    <citation type="submission" date="2016-11" db="EMBL/GenBank/DDBJ databases">
        <title>Description of two novel members of the family Erysipelotrichaceae: Ileibacterium lipovorans gen. nov., sp. nov. and Dubosiella newyorkensis, gen. nov., sp. nov.</title>
        <authorList>
            <person name="Cox L.M."/>
            <person name="Sohn J."/>
            <person name="Tyrrell K.L."/>
            <person name="Citron D.M."/>
            <person name="Lawson P.A."/>
            <person name="Patel N.B."/>
            <person name="Iizumi T."/>
            <person name="Perez-Perez G.I."/>
            <person name="Goldstein E.J."/>
            <person name="Blaser M.J."/>
        </authorList>
    </citation>
    <scope>NUCLEOTIDE SEQUENCE [LARGE SCALE GENOMIC DNA]</scope>
    <source>
        <strain evidence="2 3">NYU-BL-A3</strain>
    </source>
</reference>
<dbReference type="EMBL" id="MPJW01000272">
    <property type="protein sequence ID" value="OLU36471.1"/>
    <property type="molecule type" value="Genomic_DNA"/>
</dbReference>